<keyword evidence="7" id="KW-1185">Reference proteome</keyword>
<protein>
    <submittedName>
        <fullName evidence="6">MFS transporter</fullName>
    </submittedName>
</protein>
<feature type="transmembrane region" description="Helical" evidence="4">
    <location>
        <begin position="21"/>
        <end position="42"/>
    </location>
</feature>
<keyword evidence="2 4" id="KW-1133">Transmembrane helix</keyword>
<evidence type="ECO:0000256" key="1">
    <source>
        <dbReference type="ARBA" id="ARBA00022692"/>
    </source>
</evidence>
<feature type="transmembrane region" description="Helical" evidence="4">
    <location>
        <begin position="146"/>
        <end position="168"/>
    </location>
</feature>
<accession>A0ABX0QKR3</accession>
<dbReference type="InterPro" id="IPR011701">
    <property type="entry name" value="MFS"/>
</dbReference>
<evidence type="ECO:0000256" key="4">
    <source>
        <dbReference type="SAM" id="Phobius"/>
    </source>
</evidence>
<dbReference type="Proteomes" id="UP000606008">
    <property type="component" value="Unassembled WGS sequence"/>
</dbReference>
<feature type="transmembrane region" description="Helical" evidence="4">
    <location>
        <begin position="62"/>
        <end position="80"/>
    </location>
</feature>
<keyword evidence="3 4" id="KW-0472">Membrane</keyword>
<organism evidence="6 7">
    <name type="scientific">Fibrivirga algicola</name>
    <dbReference type="NCBI Taxonomy" id="2950420"/>
    <lineage>
        <taxon>Bacteria</taxon>
        <taxon>Pseudomonadati</taxon>
        <taxon>Bacteroidota</taxon>
        <taxon>Cytophagia</taxon>
        <taxon>Cytophagales</taxon>
        <taxon>Spirosomataceae</taxon>
        <taxon>Fibrivirga</taxon>
    </lineage>
</organism>
<feature type="transmembrane region" description="Helical" evidence="4">
    <location>
        <begin position="116"/>
        <end position="134"/>
    </location>
</feature>
<proteinExistence type="predicted"/>
<dbReference type="Pfam" id="PF07690">
    <property type="entry name" value="MFS_1"/>
    <property type="match status" value="1"/>
</dbReference>
<feature type="transmembrane region" description="Helical" evidence="4">
    <location>
        <begin position="225"/>
        <end position="246"/>
    </location>
</feature>
<feature type="transmembrane region" description="Helical" evidence="4">
    <location>
        <begin position="384"/>
        <end position="402"/>
    </location>
</feature>
<dbReference type="EMBL" id="WAEL01000005">
    <property type="protein sequence ID" value="NID11492.1"/>
    <property type="molecule type" value="Genomic_DNA"/>
</dbReference>
<feature type="transmembrane region" description="Helical" evidence="4">
    <location>
        <begin position="92"/>
        <end position="110"/>
    </location>
</feature>
<feature type="transmembrane region" description="Helical" evidence="4">
    <location>
        <begin position="352"/>
        <end position="377"/>
    </location>
</feature>
<name>A0ABX0QKR3_9BACT</name>
<dbReference type="InterPro" id="IPR020846">
    <property type="entry name" value="MFS_dom"/>
</dbReference>
<sequence length="408" mass="43617">MHSAYIALSKRTLTQARTETLSNAHLLVIVLAQFAGTSLWFAGNAILPNLQPLLGTTALSGWITSAVQLGFIAGTLVYTLYRIPDTYPAPRVFLVSVIAAAVFNLLILLLPLRSGWVLLSRFGTGFFLAGVYPVGMKIAADWFKPVLGRAMGFLVGALVLGTALPHLIRGVGQSLPYETVLLTVSALAGAGGVLLFWAIPAAPVVRRSGTFSLSVFPMLFRPGPLRAGIIGYFGHMWELYALWAFLPALLTIYSQLHPTFFFNKSIWAFWGIAAGFLGCAGGGLLALRFGSRRVATANLAISGLCTALIPLMVFVSPVLFMGFLLIYGITLAGDSPQLTTIVSTNVPDSIRGSLLTLVTCIGFSITIISIQALAWLLPYTGGSVWAFWLLAPGPVLGLWGLLNKRTTA</sequence>
<dbReference type="SUPFAM" id="SSF103473">
    <property type="entry name" value="MFS general substrate transporter"/>
    <property type="match status" value="1"/>
</dbReference>
<reference evidence="7" key="1">
    <citation type="submission" date="2019-09" db="EMBL/GenBank/DDBJ databases">
        <authorList>
            <person name="Jung D.-H."/>
        </authorList>
    </citation>
    <scope>NUCLEOTIDE SEQUENCE [LARGE SCALE GENOMIC DNA]</scope>
    <source>
        <strain evidence="7">JA-25</strain>
    </source>
</reference>
<gene>
    <name evidence="6" type="ORF">F7231_15060</name>
</gene>
<feature type="domain" description="Major facilitator superfamily (MFS) profile" evidence="5">
    <location>
        <begin position="24"/>
        <end position="408"/>
    </location>
</feature>
<keyword evidence="1 4" id="KW-0812">Transmembrane</keyword>
<comment type="caution">
    <text evidence="6">The sequence shown here is derived from an EMBL/GenBank/DDBJ whole genome shotgun (WGS) entry which is preliminary data.</text>
</comment>
<dbReference type="PANTHER" id="PTHR23521:SF3">
    <property type="entry name" value="MFS TRANSPORTER"/>
    <property type="match status" value="1"/>
</dbReference>
<reference evidence="7" key="2">
    <citation type="submission" date="2023-07" db="EMBL/GenBank/DDBJ databases">
        <authorList>
            <person name="Jung D.-H."/>
        </authorList>
    </citation>
    <scope>NUCLEOTIDE SEQUENCE [LARGE SCALE GENOMIC DNA]</scope>
    <source>
        <strain evidence="7">JA-25</strain>
    </source>
</reference>
<feature type="transmembrane region" description="Helical" evidence="4">
    <location>
        <begin position="266"/>
        <end position="287"/>
    </location>
</feature>
<dbReference type="PROSITE" id="PS50850">
    <property type="entry name" value="MFS"/>
    <property type="match status" value="1"/>
</dbReference>
<dbReference type="InterPro" id="IPR036259">
    <property type="entry name" value="MFS_trans_sf"/>
</dbReference>
<evidence type="ECO:0000256" key="3">
    <source>
        <dbReference type="ARBA" id="ARBA00023136"/>
    </source>
</evidence>
<feature type="transmembrane region" description="Helical" evidence="4">
    <location>
        <begin position="299"/>
        <end position="332"/>
    </location>
</feature>
<evidence type="ECO:0000313" key="6">
    <source>
        <dbReference type="EMBL" id="NID11492.1"/>
    </source>
</evidence>
<evidence type="ECO:0000256" key="2">
    <source>
        <dbReference type="ARBA" id="ARBA00022989"/>
    </source>
</evidence>
<feature type="transmembrane region" description="Helical" evidence="4">
    <location>
        <begin position="180"/>
        <end position="205"/>
    </location>
</feature>
<dbReference type="Gene3D" id="1.20.1250.20">
    <property type="entry name" value="MFS general substrate transporter like domains"/>
    <property type="match status" value="2"/>
</dbReference>
<evidence type="ECO:0000313" key="7">
    <source>
        <dbReference type="Proteomes" id="UP000606008"/>
    </source>
</evidence>
<evidence type="ECO:0000259" key="5">
    <source>
        <dbReference type="PROSITE" id="PS50850"/>
    </source>
</evidence>
<dbReference type="PANTHER" id="PTHR23521">
    <property type="entry name" value="TRANSPORTER MFS SUPERFAMILY"/>
    <property type="match status" value="1"/>
</dbReference>